<sequence length="805" mass="89020">MKSVDELGVSEAGTGDSEKPLAKISFTEEHVEADGEPVDQLQDVTDVLDDEFDPKAVVVGHSGIKGTLRGALFEGHQWWDATLCNACSSIGQIILSYPYQLASTGIIAGLVLYFGTMLLSIWSIWLLTILFAHRKYDMVKADNWYDDVDRHGYRRRKTTTQMHDLIGFGGGWYLGLLTQAMIIVSVIGTGTTQIVASSSSEYAINKSHDKRTWSFIFGPILCIFAFLPTARSNRLLNIIGLCGTNFSCLYIFITAVSHGVNKSFIRWSPPSRKQFFTGAAVLGGGSGQFSAAIEMMDSMRQPRRFDFAFSLSVIWTMFLVVPHSTAVVLAYPVESLQQSNVYSILPASGWRIASVYIMLIHNIAAFTLHVQPLMFITERILHTQKKSYWIRLPSRIPTVGFLFFLAIAIPFYGTLNSLFAALAGPGISFVLPPLAFSLYYRTKARRDACPKKIPKFLAQHGWLPIHLLNIFLVVFFAVFGMGFEIYYAILTLTKHLDPAQLTYSLCTATAPVTAPCCQAPLTEATLPQAAAICSRLACFTRDNSNPMHTGPGGLPNAKEAAALDELIDSLMKASSQPEFEKLVAENILSFDQKFWIRVATRSDAAEPAQKNKLSTLARSVMLLVDAIVKRTSLKMTDSASVLQEIVRAAADERGEWHLPLTAQQRAAMQQAMEDRSEHLDEALLSNAYAWMRKASDDGLEGVVGLIQKVLQVYAALALKVNSPDKSEVALNEVLAADEGSWSTELQERKVRGDLDEAAFMAAIRRRMERVVLTLDSGSHAQRIQAEFLKELETRATAVLQQHGGF</sequence>
<feature type="transmembrane region" description="Helical" evidence="7">
    <location>
        <begin position="396"/>
        <end position="413"/>
    </location>
</feature>
<dbReference type="Proteomes" id="UP001465755">
    <property type="component" value="Unassembled WGS sequence"/>
</dbReference>
<keyword evidence="3" id="KW-0813">Transport</keyword>
<organism evidence="9 10">
    <name type="scientific">Symbiochloris irregularis</name>
    <dbReference type="NCBI Taxonomy" id="706552"/>
    <lineage>
        <taxon>Eukaryota</taxon>
        <taxon>Viridiplantae</taxon>
        <taxon>Chlorophyta</taxon>
        <taxon>core chlorophytes</taxon>
        <taxon>Trebouxiophyceae</taxon>
        <taxon>Trebouxiales</taxon>
        <taxon>Trebouxiaceae</taxon>
        <taxon>Symbiochloris</taxon>
    </lineage>
</organism>
<feature type="transmembrane region" description="Helical" evidence="7">
    <location>
        <begin position="106"/>
        <end position="132"/>
    </location>
</feature>
<feature type="transmembrane region" description="Helical" evidence="7">
    <location>
        <begin position="307"/>
        <end position="333"/>
    </location>
</feature>
<feature type="transmembrane region" description="Helical" evidence="7">
    <location>
        <begin position="211"/>
        <end position="228"/>
    </location>
</feature>
<dbReference type="AlphaFoldDB" id="A0AAW1PLJ7"/>
<evidence type="ECO:0000256" key="3">
    <source>
        <dbReference type="ARBA" id="ARBA00022970"/>
    </source>
</evidence>
<keyword evidence="2 7" id="KW-0812">Transmembrane</keyword>
<keyword evidence="4 7" id="KW-1133">Transmembrane helix</keyword>
<feature type="transmembrane region" description="Helical" evidence="7">
    <location>
        <begin position="461"/>
        <end position="489"/>
    </location>
</feature>
<accession>A0AAW1PLJ7</accession>
<keyword evidence="5 7" id="KW-0472">Membrane</keyword>
<evidence type="ECO:0000256" key="7">
    <source>
        <dbReference type="SAM" id="Phobius"/>
    </source>
</evidence>
<evidence type="ECO:0000256" key="5">
    <source>
        <dbReference type="ARBA" id="ARBA00023136"/>
    </source>
</evidence>
<comment type="caution">
    <text evidence="9">The sequence shown here is derived from an EMBL/GenBank/DDBJ whole genome shotgun (WGS) entry which is preliminary data.</text>
</comment>
<feature type="region of interest" description="Disordered" evidence="6">
    <location>
        <begin position="1"/>
        <end position="21"/>
    </location>
</feature>
<feature type="transmembrane region" description="Helical" evidence="7">
    <location>
        <begin position="419"/>
        <end position="440"/>
    </location>
</feature>
<feature type="transmembrane region" description="Helical" evidence="7">
    <location>
        <begin position="353"/>
        <end position="375"/>
    </location>
</feature>
<keyword evidence="3" id="KW-0029">Amino-acid transport</keyword>
<name>A0AAW1PLJ7_9CHLO</name>
<feature type="transmembrane region" description="Helical" evidence="7">
    <location>
        <begin position="235"/>
        <end position="255"/>
    </location>
</feature>
<dbReference type="GO" id="GO:0016020">
    <property type="term" value="C:membrane"/>
    <property type="evidence" value="ECO:0007669"/>
    <property type="project" value="UniProtKB-SubCell"/>
</dbReference>
<evidence type="ECO:0000256" key="6">
    <source>
        <dbReference type="SAM" id="MobiDB-lite"/>
    </source>
</evidence>
<dbReference type="PANTHER" id="PTHR36348">
    <property type="entry name" value="EXPRESSED PROTEIN"/>
    <property type="match status" value="1"/>
</dbReference>
<comment type="subcellular location">
    <subcellularLocation>
        <location evidence="1">Membrane</location>
    </subcellularLocation>
</comment>
<evidence type="ECO:0000256" key="2">
    <source>
        <dbReference type="ARBA" id="ARBA00022692"/>
    </source>
</evidence>
<reference evidence="9 10" key="1">
    <citation type="journal article" date="2024" name="Nat. Commun.">
        <title>Phylogenomics reveals the evolutionary origins of lichenization in chlorophyte algae.</title>
        <authorList>
            <person name="Puginier C."/>
            <person name="Libourel C."/>
            <person name="Otte J."/>
            <person name="Skaloud P."/>
            <person name="Haon M."/>
            <person name="Grisel S."/>
            <person name="Petersen M."/>
            <person name="Berrin J.G."/>
            <person name="Delaux P.M."/>
            <person name="Dal Grande F."/>
            <person name="Keller J."/>
        </authorList>
    </citation>
    <scope>NUCLEOTIDE SEQUENCE [LARGE SCALE GENOMIC DNA]</scope>
    <source>
        <strain evidence="9 10">SAG 2036</strain>
    </source>
</reference>
<keyword evidence="10" id="KW-1185">Reference proteome</keyword>
<feature type="transmembrane region" description="Helical" evidence="7">
    <location>
        <begin position="275"/>
        <end position="295"/>
    </location>
</feature>
<evidence type="ECO:0000259" key="8">
    <source>
        <dbReference type="Pfam" id="PF01490"/>
    </source>
</evidence>
<feature type="transmembrane region" description="Helical" evidence="7">
    <location>
        <begin position="165"/>
        <end position="191"/>
    </location>
</feature>
<dbReference type="GO" id="GO:0006865">
    <property type="term" value="P:amino acid transport"/>
    <property type="evidence" value="ECO:0007669"/>
    <property type="project" value="UniProtKB-KW"/>
</dbReference>
<dbReference type="Pfam" id="PF01490">
    <property type="entry name" value="Aa_trans"/>
    <property type="match status" value="1"/>
</dbReference>
<proteinExistence type="predicted"/>
<evidence type="ECO:0000313" key="10">
    <source>
        <dbReference type="Proteomes" id="UP001465755"/>
    </source>
</evidence>
<dbReference type="InterPro" id="IPR013057">
    <property type="entry name" value="AA_transpt_TM"/>
</dbReference>
<protein>
    <recommendedName>
        <fullName evidence="8">Amino acid transporter transmembrane domain-containing protein</fullName>
    </recommendedName>
</protein>
<evidence type="ECO:0000256" key="1">
    <source>
        <dbReference type="ARBA" id="ARBA00004370"/>
    </source>
</evidence>
<feature type="domain" description="Amino acid transporter transmembrane" evidence="8">
    <location>
        <begin position="76"/>
        <end position="443"/>
    </location>
</feature>
<gene>
    <name evidence="9" type="ORF">WJX73_001610</name>
</gene>
<evidence type="ECO:0000313" key="9">
    <source>
        <dbReference type="EMBL" id="KAK9809392.1"/>
    </source>
</evidence>
<evidence type="ECO:0000256" key="4">
    <source>
        <dbReference type="ARBA" id="ARBA00022989"/>
    </source>
</evidence>
<dbReference type="PANTHER" id="PTHR36348:SF1">
    <property type="entry name" value="EXPRESSED PROTEIN"/>
    <property type="match status" value="1"/>
</dbReference>
<dbReference type="EMBL" id="JALJOQ010000020">
    <property type="protein sequence ID" value="KAK9809392.1"/>
    <property type="molecule type" value="Genomic_DNA"/>
</dbReference>